<protein>
    <recommendedName>
        <fullName evidence="4">Tyrosyl-DNA phosphodiesterase 2</fullName>
    </recommendedName>
    <alternativeName>
        <fullName evidence="12">5'-tyrosyl-DNA phosphodiesterase</fullName>
    </alternativeName>
</protein>
<dbReference type="Pfam" id="PF03372">
    <property type="entry name" value="Exo_endo_phos"/>
    <property type="match status" value="1"/>
</dbReference>
<comment type="subcellular location">
    <subcellularLocation>
        <location evidence="3">Nucleus</location>
        <location evidence="3">PML body</location>
    </subcellularLocation>
</comment>
<dbReference type="CDD" id="cd09080">
    <property type="entry name" value="TDP2"/>
    <property type="match status" value="1"/>
</dbReference>
<dbReference type="PANTHER" id="PTHR15822">
    <property type="entry name" value="TRAF AND TNF RECEPTOR-ASSOCIATED PROTEIN"/>
    <property type="match status" value="1"/>
</dbReference>
<dbReference type="GO" id="GO:0070260">
    <property type="term" value="F:5'-tyrosyl-DNA phosphodiesterase activity"/>
    <property type="evidence" value="ECO:0007669"/>
    <property type="project" value="TreeGrafter"/>
</dbReference>
<evidence type="ECO:0000256" key="4">
    <source>
        <dbReference type="ARBA" id="ARBA00017870"/>
    </source>
</evidence>
<gene>
    <name evidence="14" type="primary">TDP2_1</name>
    <name evidence="14" type="ORF">OS493_034636</name>
</gene>
<evidence type="ECO:0000259" key="13">
    <source>
        <dbReference type="Pfam" id="PF03372"/>
    </source>
</evidence>
<dbReference type="Proteomes" id="UP001163046">
    <property type="component" value="Unassembled WGS sequence"/>
</dbReference>
<evidence type="ECO:0000256" key="9">
    <source>
        <dbReference type="ARBA" id="ARBA00022842"/>
    </source>
</evidence>
<accession>A0A9W9ZJB4</accession>
<keyword evidence="7" id="KW-0227">DNA damage</keyword>
<dbReference type="GO" id="GO:0046872">
    <property type="term" value="F:metal ion binding"/>
    <property type="evidence" value="ECO:0007669"/>
    <property type="project" value="UniProtKB-KW"/>
</dbReference>
<dbReference type="CDD" id="cd14273">
    <property type="entry name" value="UBA_TAP-C_like"/>
    <property type="match status" value="1"/>
</dbReference>
<dbReference type="InterPro" id="IPR051547">
    <property type="entry name" value="TDP2-like"/>
</dbReference>
<keyword evidence="9" id="KW-0460">Magnesium</keyword>
<evidence type="ECO:0000256" key="10">
    <source>
        <dbReference type="ARBA" id="ARBA00023204"/>
    </source>
</evidence>
<keyword evidence="5" id="KW-0540">Nuclease</keyword>
<evidence type="ECO:0000256" key="3">
    <source>
        <dbReference type="ARBA" id="ARBA00004322"/>
    </source>
</evidence>
<organism evidence="14 15">
    <name type="scientific">Desmophyllum pertusum</name>
    <dbReference type="NCBI Taxonomy" id="174260"/>
    <lineage>
        <taxon>Eukaryota</taxon>
        <taxon>Metazoa</taxon>
        <taxon>Cnidaria</taxon>
        <taxon>Anthozoa</taxon>
        <taxon>Hexacorallia</taxon>
        <taxon>Scleractinia</taxon>
        <taxon>Caryophylliina</taxon>
        <taxon>Caryophylliidae</taxon>
        <taxon>Desmophyllum</taxon>
    </lineage>
</organism>
<dbReference type="AlphaFoldDB" id="A0A9W9ZJB4"/>
<evidence type="ECO:0000256" key="11">
    <source>
        <dbReference type="ARBA" id="ARBA00023242"/>
    </source>
</evidence>
<keyword evidence="6" id="KW-0479">Metal-binding</keyword>
<evidence type="ECO:0000256" key="8">
    <source>
        <dbReference type="ARBA" id="ARBA00022801"/>
    </source>
</evidence>
<dbReference type="Gene3D" id="3.60.10.10">
    <property type="entry name" value="Endonuclease/exonuclease/phosphatase"/>
    <property type="match status" value="1"/>
</dbReference>
<feature type="domain" description="Endonuclease/exonuclease/phosphatase" evidence="13">
    <location>
        <begin position="66"/>
        <end position="308"/>
    </location>
</feature>
<evidence type="ECO:0000256" key="6">
    <source>
        <dbReference type="ARBA" id="ARBA00022723"/>
    </source>
</evidence>
<evidence type="ECO:0000256" key="7">
    <source>
        <dbReference type="ARBA" id="ARBA00022763"/>
    </source>
</evidence>
<keyword evidence="10" id="KW-0234">DNA repair</keyword>
<dbReference type="Pfam" id="PF14555">
    <property type="entry name" value="UBA_4"/>
    <property type="match status" value="1"/>
</dbReference>
<dbReference type="GO" id="GO:0004518">
    <property type="term" value="F:nuclease activity"/>
    <property type="evidence" value="ECO:0007669"/>
    <property type="project" value="UniProtKB-KW"/>
</dbReference>
<comment type="cofactor">
    <cofactor evidence="2">
        <name>Mg(2+)</name>
        <dbReference type="ChEBI" id="CHEBI:18420"/>
    </cofactor>
</comment>
<evidence type="ECO:0000256" key="5">
    <source>
        <dbReference type="ARBA" id="ARBA00022722"/>
    </source>
</evidence>
<evidence type="ECO:0000256" key="1">
    <source>
        <dbReference type="ARBA" id="ARBA00001936"/>
    </source>
</evidence>
<keyword evidence="11" id="KW-0539">Nucleus</keyword>
<keyword evidence="8" id="KW-0378">Hydrolase</keyword>
<dbReference type="PANTHER" id="PTHR15822:SF4">
    <property type="entry name" value="TYROSYL-DNA PHOSPHODIESTERASE 2"/>
    <property type="match status" value="1"/>
</dbReference>
<evidence type="ECO:0000256" key="2">
    <source>
        <dbReference type="ARBA" id="ARBA00001946"/>
    </source>
</evidence>
<comment type="caution">
    <text evidence="14">The sequence shown here is derived from an EMBL/GenBank/DDBJ whole genome shotgun (WGS) entry which is preliminary data.</text>
</comment>
<dbReference type="GO" id="GO:0003697">
    <property type="term" value="F:single-stranded DNA binding"/>
    <property type="evidence" value="ECO:0007669"/>
    <property type="project" value="TreeGrafter"/>
</dbReference>
<dbReference type="SUPFAM" id="SSF56219">
    <property type="entry name" value="DNase I-like"/>
    <property type="match status" value="1"/>
</dbReference>
<dbReference type="GO" id="GO:0005737">
    <property type="term" value="C:cytoplasm"/>
    <property type="evidence" value="ECO:0007669"/>
    <property type="project" value="TreeGrafter"/>
</dbReference>
<comment type="cofactor">
    <cofactor evidence="1">
        <name>Mn(2+)</name>
        <dbReference type="ChEBI" id="CHEBI:29035"/>
    </cofactor>
</comment>
<dbReference type="GO" id="GO:0016605">
    <property type="term" value="C:PML body"/>
    <property type="evidence" value="ECO:0007669"/>
    <property type="project" value="UniProtKB-SubCell"/>
</dbReference>
<dbReference type="OrthoDB" id="9975959at2759"/>
<dbReference type="InterPro" id="IPR005135">
    <property type="entry name" value="Endo/exonuclease/phosphatase"/>
</dbReference>
<keyword evidence="15" id="KW-1185">Reference proteome</keyword>
<dbReference type="GO" id="GO:0006302">
    <property type="term" value="P:double-strand break repair"/>
    <property type="evidence" value="ECO:0007669"/>
    <property type="project" value="TreeGrafter"/>
</dbReference>
<evidence type="ECO:0000313" key="15">
    <source>
        <dbReference type="Proteomes" id="UP001163046"/>
    </source>
</evidence>
<dbReference type="FunFam" id="3.60.10.10:FF:000024">
    <property type="entry name" value="Tyrosyl-DNA phosphodiesterase 2"/>
    <property type="match status" value="1"/>
</dbReference>
<evidence type="ECO:0000313" key="14">
    <source>
        <dbReference type="EMBL" id="KAJ7382475.1"/>
    </source>
</evidence>
<dbReference type="EMBL" id="MU825922">
    <property type="protein sequence ID" value="KAJ7382475.1"/>
    <property type="molecule type" value="Genomic_DNA"/>
</dbReference>
<dbReference type="InterPro" id="IPR036691">
    <property type="entry name" value="Endo/exonu/phosph_ase_sf"/>
</dbReference>
<evidence type="ECO:0000256" key="12">
    <source>
        <dbReference type="ARBA" id="ARBA00031304"/>
    </source>
</evidence>
<reference evidence="14" key="1">
    <citation type="submission" date="2023-01" db="EMBL/GenBank/DDBJ databases">
        <title>Genome assembly of the deep-sea coral Lophelia pertusa.</title>
        <authorList>
            <person name="Herrera S."/>
            <person name="Cordes E."/>
        </authorList>
    </citation>
    <scope>NUCLEOTIDE SEQUENCE</scope>
    <source>
        <strain evidence="14">USNM1676648</strain>
        <tissue evidence="14">Polyp</tissue>
    </source>
</reference>
<sequence length="323" mass="36194">MCYLQQSSWNVESAINTFFESPIDGGGQGNRDNPIMVSDHGLLDSSDGSLNSQLEAEKSNPNLTVLSWNIDGLDERNLLERTRKVCHVINSEKPDAVFLQEVIPETLSIFQSKCPGYVCKYHEPTCAYFNLMLLKNSSIKTTHDLQCTHFHSSKMERHLLCQPVMFKNKTELILMTSHLESTGEGQCKVERKGQLQQVLTSMTEQPPQATVIFGGDTNLRDAEVSAIGGLPNGIVDAWEESGSPADAKFTWDVSINDNLDLKYRNKPRLRFDRLFVRSAQPPHALKTTKCVLVGQERLAGCGRFPSDHWGVWCEFSQPCGDQN</sequence>
<name>A0A9W9ZJB4_9CNID</name>
<proteinExistence type="predicted"/>